<dbReference type="Gene3D" id="2.10.90.10">
    <property type="entry name" value="Cystine-knot cytokines"/>
    <property type="match status" value="1"/>
</dbReference>
<comment type="caution">
    <text evidence="1">The sequence shown here is derived from an EMBL/GenBank/DDBJ whole genome shotgun (WGS) entry which is preliminary data.</text>
</comment>
<feature type="non-terminal residue" evidence="1">
    <location>
        <position position="205"/>
    </location>
</feature>
<keyword evidence="2" id="KW-1185">Reference proteome</keyword>
<dbReference type="PANTHER" id="PTHR39940:SF1">
    <property type="entry name" value="PROTHORACICOTROPIC HORMONE, ISOFORM F"/>
    <property type="match status" value="1"/>
</dbReference>
<evidence type="ECO:0000313" key="2">
    <source>
        <dbReference type="Proteomes" id="UP000667349"/>
    </source>
</evidence>
<protein>
    <submittedName>
        <fullName evidence="1">PTTH protein</fullName>
    </submittedName>
</protein>
<dbReference type="PANTHER" id="PTHR39940">
    <property type="entry name" value="PROTHORACICOTROPIC HORMONE, ISOFORM F"/>
    <property type="match status" value="1"/>
</dbReference>
<organism evidence="1 2">
    <name type="scientific">Acromyrmex insinuator</name>
    <dbReference type="NCBI Taxonomy" id="230686"/>
    <lineage>
        <taxon>Eukaryota</taxon>
        <taxon>Metazoa</taxon>
        <taxon>Ecdysozoa</taxon>
        <taxon>Arthropoda</taxon>
        <taxon>Hexapoda</taxon>
        <taxon>Insecta</taxon>
        <taxon>Pterygota</taxon>
        <taxon>Neoptera</taxon>
        <taxon>Endopterygota</taxon>
        <taxon>Hymenoptera</taxon>
        <taxon>Apocrita</taxon>
        <taxon>Aculeata</taxon>
        <taxon>Formicoidea</taxon>
        <taxon>Formicidae</taxon>
        <taxon>Myrmicinae</taxon>
        <taxon>Acromyrmex</taxon>
    </lineage>
</organism>
<reference evidence="1" key="1">
    <citation type="submission" date="2020-02" db="EMBL/GenBank/DDBJ databases">
        <title>Relaxed selection underlies rapid genomic changes in the transitions from sociality to social parasitism in ants.</title>
        <authorList>
            <person name="Bi X."/>
        </authorList>
    </citation>
    <scope>NUCLEOTIDE SEQUENCE</scope>
    <source>
        <strain evidence="1">BGI-DK2013a</strain>
        <tissue evidence="1">Whole body</tissue>
    </source>
</reference>
<dbReference type="InterPro" id="IPR029034">
    <property type="entry name" value="Cystine-knot_cytokine"/>
</dbReference>
<dbReference type="AlphaFoldDB" id="A0A836JFT6"/>
<dbReference type="EMBL" id="JAANHZ010000349">
    <property type="protein sequence ID" value="KAG5311645.1"/>
    <property type="molecule type" value="Genomic_DNA"/>
</dbReference>
<gene>
    <name evidence="1" type="primary">Eag_7</name>
    <name evidence="1" type="ORF">G6Z75_0004046</name>
</gene>
<feature type="non-terminal residue" evidence="1">
    <location>
        <position position="1"/>
    </location>
</feature>
<accession>A0A836JFT6</accession>
<dbReference type="InterPro" id="IPR052876">
    <property type="entry name" value="Insect_Hormone_Regulators"/>
</dbReference>
<name>A0A836JFT6_9HYME</name>
<proteinExistence type="predicted"/>
<dbReference type="GO" id="GO:0018445">
    <property type="term" value="F:prothoracicotrophic hormone activity"/>
    <property type="evidence" value="ECO:0007669"/>
    <property type="project" value="TreeGrafter"/>
</dbReference>
<sequence>MLETNLQYTVMARARRVLGRMKVLILCVMIYGLSAESTEEVLSLGRWKEQVIAPEFLLNSREDISESSRDAFLFEDNFRPKGLNEIKRITNTENVGIRLQPRLVTRSLQCTCETQYEIRDLGDGHYPRYLTTSSCVPKACLSKFNSCRLLHYIVYVLSQRELSELNDDRYSHDSDLQETPLPEALRHKWQLKPMKIPVACVSMTG</sequence>
<dbReference type="SUPFAM" id="SSF57501">
    <property type="entry name" value="Cystine-knot cytokines"/>
    <property type="match status" value="1"/>
</dbReference>
<dbReference type="Proteomes" id="UP000667349">
    <property type="component" value="Unassembled WGS sequence"/>
</dbReference>
<evidence type="ECO:0000313" key="1">
    <source>
        <dbReference type="EMBL" id="KAG5311645.1"/>
    </source>
</evidence>